<comment type="caution">
    <text evidence="1">The sequence shown here is derived from an EMBL/GenBank/DDBJ whole genome shotgun (WGS) entry which is preliminary data.</text>
</comment>
<dbReference type="RefSeq" id="WP_056982767.1">
    <property type="nucleotide sequence ID" value="NZ_CABMMA010000001.1"/>
</dbReference>
<name>A0A511DVS9_LENKE</name>
<organism evidence="1 2">
    <name type="scientific">Lentilactobacillus kefiri</name>
    <name type="common">Lactobacillus kefiri</name>
    <dbReference type="NCBI Taxonomy" id="33962"/>
    <lineage>
        <taxon>Bacteria</taxon>
        <taxon>Bacillati</taxon>
        <taxon>Bacillota</taxon>
        <taxon>Bacilli</taxon>
        <taxon>Lactobacillales</taxon>
        <taxon>Lactobacillaceae</taxon>
        <taxon>Lentilactobacillus</taxon>
    </lineage>
</organism>
<dbReference type="Proteomes" id="UP000321893">
    <property type="component" value="Unassembled WGS sequence"/>
</dbReference>
<evidence type="ECO:0000313" key="2">
    <source>
        <dbReference type="Proteomes" id="UP000321893"/>
    </source>
</evidence>
<proteinExistence type="predicted"/>
<reference evidence="1" key="1">
    <citation type="submission" date="2019-07" db="EMBL/GenBank/DDBJ databases">
        <title>Whole genome shotgun sequence of Lactobacillus kefiri NBRC 15888.</title>
        <authorList>
            <person name="Hosoyama A."/>
            <person name="Uohara A."/>
            <person name="Ohji S."/>
            <person name="Ichikawa N."/>
        </authorList>
    </citation>
    <scope>NUCLEOTIDE SEQUENCE [LARGE SCALE GENOMIC DNA]</scope>
    <source>
        <strain evidence="1">NBRC 15888</strain>
    </source>
</reference>
<sequence length="67" mass="7342">MLGRLLAGRRPQDLAGFQPAVGTRLGITSNNGVKLKYLKVPSLDFTYLNCTQNKKQAVVDKTAAFFV</sequence>
<gene>
    <name evidence="1" type="ORF">LKE01_17700</name>
</gene>
<protein>
    <submittedName>
        <fullName evidence="1">Uncharacterized protein</fullName>
    </submittedName>
</protein>
<keyword evidence="2" id="KW-1185">Reference proteome</keyword>
<dbReference type="AlphaFoldDB" id="A0A511DVS9"/>
<accession>A0A511DVS9</accession>
<dbReference type="EMBL" id="BJVK01000027">
    <property type="protein sequence ID" value="GEL28950.1"/>
    <property type="molecule type" value="Genomic_DNA"/>
</dbReference>
<evidence type="ECO:0000313" key="1">
    <source>
        <dbReference type="EMBL" id="GEL28950.1"/>
    </source>
</evidence>